<dbReference type="PROSITE" id="PS50937">
    <property type="entry name" value="HTH_MERR_2"/>
    <property type="match status" value="1"/>
</dbReference>
<evidence type="ECO:0000313" key="7">
    <source>
        <dbReference type="Proteomes" id="UP001519887"/>
    </source>
</evidence>
<evidence type="ECO:0000256" key="3">
    <source>
        <dbReference type="ARBA" id="ARBA00023125"/>
    </source>
</evidence>
<dbReference type="Pfam" id="PF13411">
    <property type="entry name" value="MerR_1"/>
    <property type="match status" value="1"/>
</dbReference>
<accession>A0ABS7C8P5</accession>
<keyword evidence="4" id="KW-0804">Transcription</keyword>
<dbReference type="SMART" id="SM00422">
    <property type="entry name" value="HTH_MERR"/>
    <property type="match status" value="1"/>
</dbReference>
<keyword evidence="1" id="KW-0678">Repressor</keyword>
<reference evidence="6 7" key="1">
    <citation type="submission" date="2021-07" db="EMBL/GenBank/DDBJ databases">
        <title>Paenibacillus radiodurans sp. nov., isolated from the southeastern edge of Tengger Desert.</title>
        <authorList>
            <person name="Zhang G."/>
        </authorList>
    </citation>
    <scope>NUCLEOTIDE SEQUENCE [LARGE SCALE GENOMIC DNA]</scope>
    <source>
        <strain evidence="6 7">CCM 7311</strain>
    </source>
</reference>
<proteinExistence type="predicted"/>
<name>A0ABS7C8P5_9BACL</name>
<gene>
    <name evidence="6" type="ORF">K0U00_24750</name>
</gene>
<dbReference type="PANTHER" id="PTHR30204">
    <property type="entry name" value="REDOX-CYCLING DRUG-SENSING TRANSCRIPTIONAL ACTIVATOR SOXR"/>
    <property type="match status" value="1"/>
</dbReference>
<dbReference type="InterPro" id="IPR009061">
    <property type="entry name" value="DNA-bd_dom_put_sf"/>
</dbReference>
<evidence type="ECO:0000259" key="5">
    <source>
        <dbReference type="PROSITE" id="PS50937"/>
    </source>
</evidence>
<dbReference type="PANTHER" id="PTHR30204:SF69">
    <property type="entry name" value="MERR-FAMILY TRANSCRIPTIONAL REGULATOR"/>
    <property type="match status" value="1"/>
</dbReference>
<sequence length="148" mass="17138">MQNKKYSIEEVTERLGVTARTLHYYEEIGLIGEVERTGGGHRLYSEEVAEEMEHILRLKNVLGCSLQEIRTILDAEQQLTALRETYRQEISDSSRSSLLDQAAVLLNRQISLIDEKVKGMLEMKQRFQERLQRVEAKQPAKTNDFAKE</sequence>
<evidence type="ECO:0000256" key="2">
    <source>
        <dbReference type="ARBA" id="ARBA00023015"/>
    </source>
</evidence>
<dbReference type="EMBL" id="JAHZIK010000795">
    <property type="protein sequence ID" value="MBW7457254.1"/>
    <property type="molecule type" value="Genomic_DNA"/>
</dbReference>
<dbReference type="InterPro" id="IPR000551">
    <property type="entry name" value="MerR-type_HTH_dom"/>
</dbReference>
<evidence type="ECO:0000256" key="1">
    <source>
        <dbReference type="ARBA" id="ARBA00022491"/>
    </source>
</evidence>
<dbReference type="Proteomes" id="UP001519887">
    <property type="component" value="Unassembled WGS sequence"/>
</dbReference>
<dbReference type="InterPro" id="IPR047057">
    <property type="entry name" value="MerR_fam"/>
</dbReference>
<dbReference type="Gene3D" id="1.10.1660.10">
    <property type="match status" value="1"/>
</dbReference>
<dbReference type="SUPFAM" id="SSF46955">
    <property type="entry name" value="Putative DNA-binding domain"/>
    <property type="match status" value="1"/>
</dbReference>
<protein>
    <submittedName>
        <fullName evidence="6">MerR family transcriptional regulator</fullName>
    </submittedName>
</protein>
<evidence type="ECO:0000313" key="6">
    <source>
        <dbReference type="EMBL" id="MBW7457254.1"/>
    </source>
</evidence>
<keyword evidence="3" id="KW-0238">DNA-binding</keyword>
<comment type="caution">
    <text evidence="6">The sequence shown here is derived from an EMBL/GenBank/DDBJ whole genome shotgun (WGS) entry which is preliminary data.</text>
</comment>
<organism evidence="6 7">
    <name type="scientific">Paenibacillus sepulcri</name>
    <dbReference type="NCBI Taxonomy" id="359917"/>
    <lineage>
        <taxon>Bacteria</taxon>
        <taxon>Bacillati</taxon>
        <taxon>Bacillota</taxon>
        <taxon>Bacilli</taxon>
        <taxon>Bacillales</taxon>
        <taxon>Paenibacillaceae</taxon>
        <taxon>Paenibacillus</taxon>
    </lineage>
</organism>
<keyword evidence="7" id="KW-1185">Reference proteome</keyword>
<dbReference type="RefSeq" id="WP_210043216.1">
    <property type="nucleotide sequence ID" value="NZ_JBHLVU010000023.1"/>
</dbReference>
<evidence type="ECO:0000256" key="4">
    <source>
        <dbReference type="ARBA" id="ARBA00023163"/>
    </source>
</evidence>
<keyword evidence="2" id="KW-0805">Transcription regulation</keyword>
<feature type="domain" description="HTH merR-type" evidence="5">
    <location>
        <begin position="5"/>
        <end position="75"/>
    </location>
</feature>